<feature type="domain" description="Glycosyl transferase family 3" evidence="12">
    <location>
        <begin position="268"/>
        <end position="518"/>
    </location>
</feature>
<comment type="similarity">
    <text evidence="10">Belongs to the anthranilate phosphoribosyltransferase family.</text>
</comment>
<dbReference type="SUPFAM" id="SSF47648">
    <property type="entry name" value="Nucleoside phosphorylase/phosphoribosyltransferase N-terminal domain"/>
    <property type="match status" value="1"/>
</dbReference>
<reference evidence="15" key="1">
    <citation type="submission" date="2016-11" db="EMBL/GenBank/DDBJ databases">
        <authorList>
            <person name="Varghese N."/>
            <person name="Submissions S."/>
        </authorList>
    </citation>
    <scope>NUCLEOTIDE SEQUENCE [LARGE SCALE GENOMIC DNA]</scope>
    <source>
        <strain evidence="15">UWOS</strain>
    </source>
</reference>
<evidence type="ECO:0000256" key="10">
    <source>
        <dbReference type="HAMAP-Rule" id="MF_00211"/>
    </source>
</evidence>
<dbReference type="GO" id="GO:0004048">
    <property type="term" value="F:anthranilate phosphoribosyltransferase activity"/>
    <property type="evidence" value="ECO:0007669"/>
    <property type="project" value="UniProtKB-UniRule"/>
</dbReference>
<dbReference type="PANTHER" id="PTHR43285:SF2">
    <property type="entry name" value="ANTHRANILATE PHOSPHORIBOSYLTRANSFERASE"/>
    <property type="match status" value="1"/>
</dbReference>
<keyword evidence="7 10" id="KW-0057">Aromatic amino acid biosynthesis</keyword>
<dbReference type="Gene3D" id="3.40.50.880">
    <property type="match status" value="1"/>
</dbReference>
<keyword evidence="3 10" id="KW-0328">Glycosyltransferase</keyword>
<comment type="function">
    <text evidence="10">Catalyzes the transfer of the phosphoribosyl group of 5-phosphorylribose-1-pyrophosphate (PRPP) to anthranilate to yield N-(5'-phosphoribosyl)-anthranilate (PRA).</text>
</comment>
<evidence type="ECO:0000256" key="2">
    <source>
        <dbReference type="ARBA" id="ARBA00022605"/>
    </source>
</evidence>
<dbReference type="NCBIfam" id="NF011201">
    <property type="entry name" value="PRK14607.1"/>
    <property type="match status" value="1"/>
</dbReference>
<dbReference type="InterPro" id="IPR035902">
    <property type="entry name" value="Nuc_phospho_transferase"/>
</dbReference>
<comment type="catalytic activity">
    <reaction evidence="8 10">
        <text>N-(5-phospho-beta-D-ribosyl)anthranilate + diphosphate = 5-phospho-alpha-D-ribose 1-diphosphate + anthranilate</text>
        <dbReference type="Rhea" id="RHEA:11768"/>
        <dbReference type="ChEBI" id="CHEBI:16567"/>
        <dbReference type="ChEBI" id="CHEBI:18277"/>
        <dbReference type="ChEBI" id="CHEBI:33019"/>
        <dbReference type="ChEBI" id="CHEBI:58017"/>
        <dbReference type="EC" id="2.4.2.18"/>
    </reaction>
</comment>
<dbReference type="FunFam" id="3.40.1030.10:FF:000002">
    <property type="entry name" value="Anthranilate phosphoribosyltransferase"/>
    <property type="match status" value="1"/>
</dbReference>
<dbReference type="InterPro" id="IPR006221">
    <property type="entry name" value="TrpG/PapA_dom"/>
</dbReference>
<feature type="binding site" evidence="10">
    <location>
        <position position="420"/>
    </location>
    <ligand>
        <name>Mg(2+)</name>
        <dbReference type="ChEBI" id="CHEBI:18420"/>
        <label>1</label>
    </ligand>
</feature>
<evidence type="ECO:0000259" key="13">
    <source>
        <dbReference type="Pfam" id="PF02885"/>
    </source>
</evidence>
<dbReference type="PRINTS" id="PR00099">
    <property type="entry name" value="CPSGATASE"/>
</dbReference>
<dbReference type="Pfam" id="PF02885">
    <property type="entry name" value="Glycos_trans_3N"/>
    <property type="match status" value="1"/>
</dbReference>
<organism evidence="14 15">
    <name type="scientific">Fibrobacter intestinalis</name>
    <dbReference type="NCBI Taxonomy" id="28122"/>
    <lineage>
        <taxon>Bacteria</taxon>
        <taxon>Pseudomonadati</taxon>
        <taxon>Fibrobacterota</taxon>
        <taxon>Fibrobacteria</taxon>
        <taxon>Fibrobacterales</taxon>
        <taxon>Fibrobacteraceae</taxon>
        <taxon>Fibrobacter</taxon>
    </lineage>
</organism>
<dbReference type="CDD" id="cd01743">
    <property type="entry name" value="GATase1_Anthranilate_Synthase"/>
    <property type="match status" value="1"/>
</dbReference>
<keyword evidence="15" id="KW-1185">Reference proteome</keyword>
<evidence type="ECO:0000313" key="14">
    <source>
        <dbReference type="EMBL" id="SHL08498.1"/>
    </source>
</evidence>
<evidence type="ECO:0000256" key="8">
    <source>
        <dbReference type="ARBA" id="ARBA00052328"/>
    </source>
</evidence>
<dbReference type="InterPro" id="IPR000312">
    <property type="entry name" value="Glycosyl_Trfase_fam3"/>
</dbReference>
<feature type="binding site" evidence="10">
    <location>
        <begin position="302"/>
        <end position="310"/>
    </location>
    <ligand>
        <name>5-phospho-alpha-D-ribose 1-diphosphate</name>
        <dbReference type="ChEBI" id="CHEBI:58017"/>
    </ligand>
</feature>
<gene>
    <name evidence="10" type="primary">trpD</name>
    <name evidence="14" type="ORF">SAMN05720469_1341</name>
</gene>
<feature type="domain" description="Glutamine amidotransferase" evidence="11">
    <location>
        <begin position="3"/>
        <end position="186"/>
    </location>
</feature>
<keyword evidence="4 10" id="KW-0808">Transferase</keyword>
<dbReference type="InterPro" id="IPR017459">
    <property type="entry name" value="Glycosyl_Trfase_fam3_N_dom"/>
</dbReference>
<dbReference type="GO" id="GO:0000287">
    <property type="term" value="F:magnesium ion binding"/>
    <property type="evidence" value="ECO:0007669"/>
    <property type="project" value="UniProtKB-UniRule"/>
</dbReference>
<comment type="caution">
    <text evidence="10">Lacks conserved residue(s) required for the propagation of feature annotation.</text>
</comment>
<dbReference type="AlphaFoldDB" id="A0A1M6XRI2"/>
<dbReference type="EC" id="2.4.2.18" evidence="10"/>
<comment type="pathway">
    <text evidence="1 10">Amino-acid biosynthesis; L-tryptophan biosynthesis; L-tryptophan from chorismate: step 2/5.</text>
</comment>
<dbReference type="InterPro" id="IPR005940">
    <property type="entry name" value="Anthranilate_Pribosyl_Tfrase"/>
</dbReference>
<dbReference type="Gene3D" id="3.40.1030.10">
    <property type="entry name" value="Nucleoside phosphorylase/phosphoribosyltransferase catalytic domain"/>
    <property type="match status" value="1"/>
</dbReference>
<protein>
    <recommendedName>
        <fullName evidence="10">Anthranilate phosphoribosyltransferase</fullName>
        <ecNumber evidence="10">2.4.2.18</ecNumber>
    </recommendedName>
</protein>
<feature type="binding site" evidence="10">
    <location>
        <position position="305"/>
    </location>
    <ligand>
        <name>anthranilate</name>
        <dbReference type="ChEBI" id="CHEBI:16567"/>
        <label>1</label>
    </ligand>
</feature>
<sequence>MIVIIDNYDSFTYNIYQSISRITPEAVCVMRSKECTLEDIEKQNPSHLILSPGPGRPENAGITEDAVRHFAGKIPILGVCLGHQAICHAFGAKIVSAKFIKHGIAEEMNLDGRGLFRHIGKRGTFMRYHSLVVEEESLPSEFEITARAEDGDIMGVRHKTLDIEGVQFHPESIAAKEGDALFRSFLHYRRDALPVSQFLSKLISKENLTCEEAELFMENLTEGMLDERQTAAILTAMAAKNPAASEIAGCAKVLNKKKKPFPHEKNAPVAEVVGTGGDGKGSFNISSFSALICASCGCPVAKHGNRAVSSKSGAADFFESLGFHLALQPEQAAKVLQKTNFVFLFAQVYHNAMRFAAPVRKSLGIKTIMNLIGPLTNPAEAQYLLLGAYSKELLKPMAEAAKMLGAKHVLAVCSTDGFDEISPNVPTFAYEIDEANHALEYTIDPQKMGIPTTSDNELRGGTGEENAKIALELASGKGNPTIRNAVALNAGATLYVARRAANLREGFQMALNAIDSGAVAQKIDEVRLATLAS</sequence>
<accession>A0A1M6XRI2</accession>
<evidence type="ECO:0000256" key="7">
    <source>
        <dbReference type="ARBA" id="ARBA00023141"/>
    </source>
</evidence>
<feature type="binding site" evidence="10">
    <location>
        <position position="314"/>
    </location>
    <ligand>
        <name>5-phospho-alpha-D-ribose 1-diphosphate</name>
        <dbReference type="ChEBI" id="CHEBI:58017"/>
    </ligand>
</feature>
<feature type="binding site" evidence="10">
    <location>
        <position position="274"/>
    </location>
    <ligand>
        <name>5-phospho-alpha-D-ribose 1-diphosphate</name>
        <dbReference type="ChEBI" id="CHEBI:58017"/>
    </ligand>
</feature>
<dbReference type="HAMAP" id="MF_00211">
    <property type="entry name" value="TrpD"/>
    <property type="match status" value="1"/>
</dbReference>
<feature type="binding site" evidence="10">
    <location>
        <position position="274"/>
    </location>
    <ligand>
        <name>anthranilate</name>
        <dbReference type="ChEBI" id="CHEBI:16567"/>
        <label>1</label>
    </ligand>
</feature>
<feature type="domain" description="Glycosyl transferase family 3 N-terminal" evidence="13">
    <location>
        <begin position="197"/>
        <end position="254"/>
    </location>
</feature>
<dbReference type="Gene3D" id="1.20.970.10">
    <property type="entry name" value="Transferase, Pyrimidine Nucleoside Phosphorylase, Chain C"/>
    <property type="match status" value="1"/>
</dbReference>
<dbReference type="InterPro" id="IPR017926">
    <property type="entry name" value="GATASE"/>
</dbReference>
<comment type="similarity">
    <text evidence="9">In the C-terminal section; belongs to the anthranilate phosphoribosyltransferase family.</text>
</comment>
<dbReference type="Pfam" id="PF00117">
    <property type="entry name" value="GATase"/>
    <property type="match status" value="1"/>
</dbReference>
<keyword evidence="2 10" id="KW-0028">Amino-acid biosynthesis</keyword>
<dbReference type="Proteomes" id="UP000184275">
    <property type="component" value="Unassembled WGS sequence"/>
</dbReference>
<evidence type="ECO:0000256" key="5">
    <source>
        <dbReference type="ARBA" id="ARBA00022822"/>
    </source>
</evidence>
<comment type="cofactor">
    <cofactor evidence="10">
        <name>Mg(2+)</name>
        <dbReference type="ChEBI" id="CHEBI:18420"/>
    </cofactor>
    <text evidence="10">Binds 2 magnesium ions per monomer.</text>
</comment>
<evidence type="ECO:0000256" key="3">
    <source>
        <dbReference type="ARBA" id="ARBA00022676"/>
    </source>
</evidence>
<keyword evidence="10" id="KW-0460">Magnesium</keyword>
<dbReference type="InterPro" id="IPR029062">
    <property type="entry name" value="Class_I_gatase-like"/>
</dbReference>
<feature type="binding site" evidence="10">
    <location>
        <position position="360"/>
    </location>
    <ligand>
        <name>anthranilate</name>
        <dbReference type="ChEBI" id="CHEBI:16567"/>
        <label>2</label>
    </ligand>
</feature>
<dbReference type="InterPro" id="IPR036320">
    <property type="entry name" value="Glycosyl_Trfase_fam3_N_dom_sf"/>
</dbReference>
<dbReference type="SUPFAM" id="SSF52418">
    <property type="entry name" value="Nucleoside phosphorylase/phosphoribosyltransferase catalytic domain"/>
    <property type="match status" value="1"/>
</dbReference>
<dbReference type="PRINTS" id="PR00097">
    <property type="entry name" value="ANTSNTHASEII"/>
</dbReference>
<evidence type="ECO:0000256" key="6">
    <source>
        <dbReference type="ARBA" id="ARBA00022962"/>
    </source>
</evidence>
<evidence type="ECO:0000259" key="11">
    <source>
        <dbReference type="Pfam" id="PF00117"/>
    </source>
</evidence>
<dbReference type="EMBL" id="FRAW01000034">
    <property type="protein sequence ID" value="SHL08498.1"/>
    <property type="molecule type" value="Genomic_DNA"/>
</dbReference>
<feature type="binding site" evidence="10">
    <location>
        <position position="286"/>
    </location>
    <ligand>
        <name>Mg(2+)</name>
        <dbReference type="ChEBI" id="CHEBI:18420"/>
        <label>1</label>
    </ligand>
</feature>
<dbReference type="PANTHER" id="PTHR43285">
    <property type="entry name" value="ANTHRANILATE PHOSPHORIBOSYLTRANSFERASE"/>
    <property type="match status" value="1"/>
</dbReference>
<feature type="binding site" evidence="10">
    <location>
        <position position="420"/>
    </location>
    <ligand>
        <name>Mg(2+)</name>
        <dbReference type="ChEBI" id="CHEBI:18420"/>
        <label>2</label>
    </ligand>
</feature>
<evidence type="ECO:0000256" key="9">
    <source>
        <dbReference type="ARBA" id="ARBA00061188"/>
    </source>
</evidence>
<dbReference type="RefSeq" id="WP_073305820.1">
    <property type="nucleotide sequence ID" value="NZ_FRAW01000034.1"/>
</dbReference>
<keyword evidence="5 10" id="KW-0822">Tryptophan biosynthesis</keyword>
<dbReference type="GO" id="GO:0005829">
    <property type="term" value="C:cytosol"/>
    <property type="evidence" value="ECO:0007669"/>
    <property type="project" value="TreeGrafter"/>
</dbReference>
<dbReference type="UniPathway" id="UPA00035">
    <property type="reaction ID" value="UER00041"/>
</dbReference>
<dbReference type="NCBIfam" id="TIGR00566">
    <property type="entry name" value="trpG_papA"/>
    <property type="match status" value="1"/>
</dbReference>
<evidence type="ECO:0000256" key="1">
    <source>
        <dbReference type="ARBA" id="ARBA00004907"/>
    </source>
</evidence>
<feature type="binding site" evidence="10">
    <location>
        <position position="282"/>
    </location>
    <ligand>
        <name>5-phospho-alpha-D-ribose 1-diphosphate</name>
        <dbReference type="ChEBI" id="CHEBI:58017"/>
    </ligand>
</feature>
<keyword evidence="6" id="KW-0315">Glutamine amidotransferase</keyword>
<evidence type="ECO:0000313" key="15">
    <source>
        <dbReference type="Proteomes" id="UP000184275"/>
    </source>
</evidence>
<evidence type="ECO:0000256" key="4">
    <source>
        <dbReference type="ARBA" id="ARBA00022679"/>
    </source>
</evidence>
<comment type="subunit">
    <text evidence="10">Homodimer.</text>
</comment>
<dbReference type="PRINTS" id="PR00096">
    <property type="entry name" value="GATASE"/>
</dbReference>
<dbReference type="Pfam" id="PF00591">
    <property type="entry name" value="Glycos_transf_3"/>
    <property type="match status" value="1"/>
</dbReference>
<name>A0A1M6XRI2_9BACT</name>
<evidence type="ECO:0000259" key="12">
    <source>
        <dbReference type="Pfam" id="PF00591"/>
    </source>
</evidence>
<dbReference type="GO" id="GO:0000162">
    <property type="term" value="P:L-tryptophan biosynthetic process"/>
    <property type="evidence" value="ECO:0007669"/>
    <property type="project" value="UniProtKB-UniRule"/>
</dbReference>
<dbReference type="PROSITE" id="PS51273">
    <property type="entry name" value="GATASE_TYPE_1"/>
    <property type="match status" value="1"/>
</dbReference>
<feature type="binding site" evidence="10">
    <location>
        <begin position="284"/>
        <end position="287"/>
    </location>
    <ligand>
        <name>5-phospho-alpha-D-ribose 1-diphosphate</name>
        <dbReference type="ChEBI" id="CHEBI:58017"/>
    </ligand>
</feature>
<proteinExistence type="inferred from homology"/>
<dbReference type="SUPFAM" id="SSF52317">
    <property type="entry name" value="Class I glutamine amidotransferase-like"/>
    <property type="match status" value="1"/>
</dbReference>
<dbReference type="FunFam" id="3.40.50.880:FF:000003">
    <property type="entry name" value="Anthranilate synthase component II"/>
    <property type="match status" value="1"/>
</dbReference>
<dbReference type="NCBIfam" id="TIGR01245">
    <property type="entry name" value="trpD"/>
    <property type="match status" value="1"/>
</dbReference>
<feature type="binding site" evidence="10">
    <location>
        <begin position="277"/>
        <end position="278"/>
    </location>
    <ligand>
        <name>5-phospho-alpha-D-ribose 1-diphosphate</name>
        <dbReference type="ChEBI" id="CHEBI:58017"/>
    </ligand>
</feature>
<keyword evidence="10" id="KW-0479">Metal-binding</keyword>
<feature type="binding site" evidence="10">
    <location>
        <position position="419"/>
    </location>
    <ligand>
        <name>Mg(2+)</name>
        <dbReference type="ChEBI" id="CHEBI:18420"/>
        <label>2</label>
    </ligand>
</feature>